<dbReference type="PRINTS" id="PR00097">
    <property type="entry name" value="ANTSNTHASEII"/>
</dbReference>
<dbReference type="PANTHER" id="PTHR43418">
    <property type="entry name" value="MULTIFUNCTIONAL TRYPTOPHAN BIOSYNTHESIS PROTEIN-RELATED"/>
    <property type="match status" value="1"/>
</dbReference>
<organism evidence="3 4">
    <name type="scientific">Andreesenia angusta</name>
    <dbReference type="NCBI Taxonomy" id="39480"/>
    <lineage>
        <taxon>Bacteria</taxon>
        <taxon>Bacillati</taxon>
        <taxon>Bacillota</taxon>
        <taxon>Tissierellia</taxon>
        <taxon>Tissierellales</taxon>
        <taxon>Gottschalkiaceae</taxon>
        <taxon>Andreesenia</taxon>
    </lineage>
</organism>
<dbReference type="InterPro" id="IPR029062">
    <property type="entry name" value="Class_I_gatase-like"/>
</dbReference>
<dbReference type="RefSeq" id="WP_071060545.1">
    <property type="nucleotide sequence ID" value="NZ_MKIE01000001.1"/>
</dbReference>
<sequence length="188" mass="21419">MIVLIDNYDSFTYNLYQYLIEFEDDVRIYRNDKIDVKELEALKPDKIVISPGPGRPEEAGNTLDIIDYFKDKLPILGICLGHQSMGQVYGAEIVRAGEIVHGKTALVKTKANPLFKGLPESFKVMRYHSLIIDRETLSDEFDIIAETEDGLIMGIAHKRYPIYGLQFHPESILTEHGKEMIANFVEVI</sequence>
<proteinExistence type="predicted"/>
<keyword evidence="3" id="KW-0808">Transferase</keyword>
<dbReference type="Pfam" id="PF00117">
    <property type="entry name" value="GATase"/>
    <property type="match status" value="1"/>
</dbReference>
<keyword evidence="3" id="KW-0032">Aminotransferase</keyword>
<gene>
    <name evidence="3" type="primary">pabA</name>
    <name evidence="3" type="ORF">EUAN_00770</name>
</gene>
<feature type="domain" description="Glutamine amidotransferase" evidence="2">
    <location>
        <begin position="3"/>
        <end position="185"/>
    </location>
</feature>
<dbReference type="AlphaFoldDB" id="A0A1S1V9C3"/>
<dbReference type="InterPro" id="IPR006221">
    <property type="entry name" value="TrpG/PapA_dom"/>
</dbReference>
<evidence type="ECO:0000313" key="3">
    <source>
        <dbReference type="EMBL" id="OHW63213.1"/>
    </source>
</evidence>
<dbReference type="NCBIfam" id="TIGR00566">
    <property type="entry name" value="trpG_papA"/>
    <property type="match status" value="1"/>
</dbReference>
<dbReference type="EMBL" id="MKIE01000001">
    <property type="protein sequence ID" value="OHW63213.1"/>
    <property type="molecule type" value="Genomic_DNA"/>
</dbReference>
<dbReference type="EC" id="2.6.1.85" evidence="3"/>
<dbReference type="FunFam" id="3.40.50.880:FF:000003">
    <property type="entry name" value="Anthranilate synthase component II"/>
    <property type="match status" value="1"/>
</dbReference>
<reference evidence="3 4" key="1">
    <citation type="submission" date="2016-09" db="EMBL/GenBank/DDBJ databases">
        <title>Genome sequence of Eubacterium angustum.</title>
        <authorList>
            <person name="Poehlein A."/>
            <person name="Daniel R."/>
        </authorList>
    </citation>
    <scope>NUCLEOTIDE SEQUENCE [LARGE SCALE GENOMIC DNA]</scope>
    <source>
        <strain evidence="3 4">DSM 1989</strain>
    </source>
</reference>
<dbReference type="OrthoDB" id="9803598at2"/>
<dbReference type="SUPFAM" id="SSF52317">
    <property type="entry name" value="Class I glutamine amidotransferase-like"/>
    <property type="match status" value="1"/>
</dbReference>
<dbReference type="GO" id="GO:0004049">
    <property type="term" value="F:anthranilate synthase activity"/>
    <property type="evidence" value="ECO:0007669"/>
    <property type="project" value="TreeGrafter"/>
</dbReference>
<keyword evidence="4" id="KW-1185">Reference proteome</keyword>
<protein>
    <submittedName>
        <fullName evidence="3">Aminodeoxychorismate synthase component 2</fullName>
        <ecNumber evidence="3">2.6.1.85</ecNumber>
    </submittedName>
</protein>
<dbReference type="GO" id="GO:0046820">
    <property type="term" value="F:4-amino-4-deoxychorismate synthase activity"/>
    <property type="evidence" value="ECO:0007669"/>
    <property type="project" value="UniProtKB-EC"/>
</dbReference>
<dbReference type="Proteomes" id="UP000180254">
    <property type="component" value="Unassembled WGS sequence"/>
</dbReference>
<evidence type="ECO:0000259" key="2">
    <source>
        <dbReference type="Pfam" id="PF00117"/>
    </source>
</evidence>
<dbReference type="PRINTS" id="PR00099">
    <property type="entry name" value="CPSGATASE"/>
</dbReference>
<dbReference type="InterPro" id="IPR017926">
    <property type="entry name" value="GATASE"/>
</dbReference>
<dbReference type="GO" id="GO:0000162">
    <property type="term" value="P:L-tryptophan biosynthetic process"/>
    <property type="evidence" value="ECO:0007669"/>
    <property type="project" value="TreeGrafter"/>
</dbReference>
<dbReference type="GO" id="GO:0005829">
    <property type="term" value="C:cytosol"/>
    <property type="evidence" value="ECO:0007669"/>
    <property type="project" value="TreeGrafter"/>
</dbReference>
<dbReference type="CDD" id="cd01743">
    <property type="entry name" value="GATase1_Anthranilate_Synthase"/>
    <property type="match status" value="1"/>
</dbReference>
<dbReference type="PRINTS" id="PR00096">
    <property type="entry name" value="GATASE"/>
</dbReference>
<dbReference type="STRING" id="39480.EUAN_00770"/>
<dbReference type="PROSITE" id="PS51273">
    <property type="entry name" value="GATASE_TYPE_1"/>
    <property type="match status" value="1"/>
</dbReference>
<accession>A0A1S1V9C3</accession>
<dbReference type="InterPro" id="IPR050472">
    <property type="entry name" value="Anth_synth/Amidotransfase"/>
</dbReference>
<evidence type="ECO:0000313" key="4">
    <source>
        <dbReference type="Proteomes" id="UP000180254"/>
    </source>
</evidence>
<dbReference type="PANTHER" id="PTHR43418:SF4">
    <property type="entry name" value="MULTIFUNCTIONAL TRYPTOPHAN BIOSYNTHESIS PROTEIN"/>
    <property type="match status" value="1"/>
</dbReference>
<name>A0A1S1V9C3_9FIRM</name>
<dbReference type="Gene3D" id="3.40.50.880">
    <property type="match status" value="1"/>
</dbReference>
<keyword evidence="1" id="KW-0315">Glutamine amidotransferase</keyword>
<evidence type="ECO:0000256" key="1">
    <source>
        <dbReference type="ARBA" id="ARBA00022962"/>
    </source>
</evidence>
<comment type="caution">
    <text evidence="3">The sequence shown here is derived from an EMBL/GenBank/DDBJ whole genome shotgun (WGS) entry which is preliminary data.</text>
</comment>